<proteinExistence type="inferred from homology"/>
<gene>
    <name evidence="9" type="primary">greA</name>
    <name evidence="13" type="ORF">SAMN05660472_02204</name>
</gene>
<evidence type="ECO:0000256" key="6">
    <source>
        <dbReference type="ARBA" id="ARBA00023163"/>
    </source>
</evidence>
<keyword evidence="5 9" id="KW-0238">DNA-binding</keyword>
<dbReference type="Gene3D" id="1.10.287.180">
    <property type="entry name" value="Transcription elongation factor, GreA/GreB, N-terminal domain"/>
    <property type="match status" value="1"/>
</dbReference>
<organism evidence="13 14">
    <name type="scientific">Natronincola ferrireducens</name>
    <dbReference type="NCBI Taxonomy" id="393762"/>
    <lineage>
        <taxon>Bacteria</taxon>
        <taxon>Bacillati</taxon>
        <taxon>Bacillota</taxon>
        <taxon>Clostridia</taxon>
        <taxon>Peptostreptococcales</taxon>
        <taxon>Natronincolaceae</taxon>
        <taxon>Natronincola</taxon>
    </lineage>
</organism>
<dbReference type="OrthoDB" id="9808774at2"/>
<dbReference type="InterPro" id="IPR036953">
    <property type="entry name" value="GreA/GreB_C_sf"/>
</dbReference>
<dbReference type="InterPro" id="IPR006359">
    <property type="entry name" value="Tscrpt_elong_fac_GreA"/>
</dbReference>
<evidence type="ECO:0000259" key="11">
    <source>
        <dbReference type="Pfam" id="PF01272"/>
    </source>
</evidence>
<dbReference type="FunFam" id="3.10.50.30:FF:000001">
    <property type="entry name" value="Transcription elongation factor GreA"/>
    <property type="match status" value="1"/>
</dbReference>
<dbReference type="NCBIfam" id="TIGR01462">
    <property type="entry name" value="greA"/>
    <property type="match status" value="1"/>
</dbReference>
<dbReference type="GO" id="GO:0032784">
    <property type="term" value="P:regulation of DNA-templated transcription elongation"/>
    <property type="evidence" value="ECO:0007669"/>
    <property type="project" value="UniProtKB-UniRule"/>
</dbReference>
<dbReference type="InterPro" id="IPR001437">
    <property type="entry name" value="Tscrpt_elong_fac_GreA/B_C"/>
</dbReference>
<keyword evidence="6 9" id="KW-0804">Transcription</keyword>
<feature type="domain" description="Transcription elongation factor GreA/GreB C-terminal" evidence="11">
    <location>
        <begin position="85"/>
        <end position="157"/>
    </location>
</feature>
<keyword evidence="4 9" id="KW-0175">Coiled coil</keyword>
<evidence type="ECO:0000259" key="12">
    <source>
        <dbReference type="Pfam" id="PF03449"/>
    </source>
</evidence>
<dbReference type="GO" id="GO:0003746">
    <property type="term" value="F:translation elongation factor activity"/>
    <property type="evidence" value="ECO:0007669"/>
    <property type="project" value="UniProtKB-KW"/>
</dbReference>
<dbReference type="InterPro" id="IPR018151">
    <property type="entry name" value="TF_GreA/GreB_CS"/>
</dbReference>
<evidence type="ECO:0000256" key="10">
    <source>
        <dbReference type="RuleBase" id="RU000556"/>
    </source>
</evidence>
<dbReference type="GO" id="GO:0006354">
    <property type="term" value="P:DNA-templated transcription elongation"/>
    <property type="evidence" value="ECO:0007669"/>
    <property type="project" value="TreeGrafter"/>
</dbReference>
<evidence type="ECO:0000256" key="8">
    <source>
        <dbReference type="ARBA" id="ARBA00030776"/>
    </source>
</evidence>
<keyword evidence="13" id="KW-0648">Protein biosynthesis</keyword>
<feature type="domain" description="Transcription elongation factor GreA/GreB N-terminal" evidence="12">
    <location>
        <begin position="7"/>
        <end position="76"/>
    </location>
</feature>
<dbReference type="NCBIfam" id="NF001263">
    <property type="entry name" value="PRK00226.1-4"/>
    <property type="match status" value="1"/>
</dbReference>
<feature type="coiled-coil region" evidence="9">
    <location>
        <begin position="13"/>
        <end position="70"/>
    </location>
</feature>
<dbReference type="PROSITE" id="PS00829">
    <property type="entry name" value="GREAB_1"/>
    <property type="match status" value="1"/>
</dbReference>
<dbReference type="InterPro" id="IPR036805">
    <property type="entry name" value="Tscrpt_elong_fac_GreA/B_N_sf"/>
</dbReference>
<comment type="similarity">
    <text evidence="1 9 10">Belongs to the GreA/GreB family.</text>
</comment>
<dbReference type="FunFam" id="1.10.287.180:FF:000001">
    <property type="entry name" value="Transcription elongation factor GreA"/>
    <property type="match status" value="1"/>
</dbReference>
<evidence type="ECO:0000256" key="4">
    <source>
        <dbReference type="ARBA" id="ARBA00023054"/>
    </source>
</evidence>
<keyword evidence="14" id="KW-1185">Reference proteome</keyword>
<protein>
    <recommendedName>
        <fullName evidence="2 9">Transcription elongation factor GreA</fullName>
    </recommendedName>
    <alternativeName>
        <fullName evidence="8 9">Transcript cleavage factor GreA</fullName>
    </alternativeName>
</protein>
<dbReference type="EMBL" id="FNFP01000004">
    <property type="protein sequence ID" value="SDK88135.1"/>
    <property type="molecule type" value="Genomic_DNA"/>
</dbReference>
<evidence type="ECO:0000256" key="7">
    <source>
        <dbReference type="ARBA" id="ARBA00024916"/>
    </source>
</evidence>
<name>A0A1G9FIC2_9FIRM</name>
<keyword evidence="3 9" id="KW-0805">Transcription regulation</keyword>
<keyword evidence="13" id="KW-0251">Elongation factor</keyword>
<dbReference type="Pfam" id="PF03449">
    <property type="entry name" value="GreA_GreB_N"/>
    <property type="match status" value="1"/>
</dbReference>
<dbReference type="GO" id="GO:0003677">
    <property type="term" value="F:DNA binding"/>
    <property type="evidence" value="ECO:0007669"/>
    <property type="project" value="UniProtKB-UniRule"/>
</dbReference>
<evidence type="ECO:0000256" key="5">
    <source>
        <dbReference type="ARBA" id="ARBA00023125"/>
    </source>
</evidence>
<reference evidence="13 14" key="1">
    <citation type="submission" date="2016-10" db="EMBL/GenBank/DDBJ databases">
        <authorList>
            <person name="de Groot N.N."/>
        </authorList>
    </citation>
    <scope>NUCLEOTIDE SEQUENCE [LARGE SCALE GENOMIC DNA]</scope>
    <source>
        <strain evidence="13 14">DSM 18346</strain>
    </source>
</reference>
<evidence type="ECO:0000256" key="2">
    <source>
        <dbReference type="ARBA" id="ARBA00013729"/>
    </source>
</evidence>
<evidence type="ECO:0000313" key="14">
    <source>
        <dbReference type="Proteomes" id="UP000198718"/>
    </source>
</evidence>
<evidence type="ECO:0000256" key="1">
    <source>
        <dbReference type="ARBA" id="ARBA00008213"/>
    </source>
</evidence>
<dbReference type="RefSeq" id="WP_090553742.1">
    <property type="nucleotide sequence ID" value="NZ_FNFP01000004.1"/>
</dbReference>
<dbReference type="InterPro" id="IPR028624">
    <property type="entry name" value="Tscrpt_elong_fac_GreA/B"/>
</dbReference>
<dbReference type="SUPFAM" id="SSF54534">
    <property type="entry name" value="FKBP-like"/>
    <property type="match status" value="1"/>
</dbReference>
<dbReference type="SUPFAM" id="SSF46557">
    <property type="entry name" value="GreA transcript cleavage protein, N-terminal domain"/>
    <property type="match status" value="1"/>
</dbReference>
<dbReference type="AlphaFoldDB" id="A0A1G9FIC2"/>
<dbReference type="PIRSF" id="PIRSF006092">
    <property type="entry name" value="GreA_GreB"/>
    <property type="match status" value="1"/>
</dbReference>
<dbReference type="PANTHER" id="PTHR30437:SF4">
    <property type="entry name" value="TRANSCRIPTION ELONGATION FACTOR GREA"/>
    <property type="match status" value="1"/>
</dbReference>
<dbReference type="HAMAP" id="MF_00105">
    <property type="entry name" value="GreA_GreB"/>
    <property type="match status" value="1"/>
</dbReference>
<dbReference type="STRING" id="393762.SAMN05660472_02204"/>
<evidence type="ECO:0000256" key="9">
    <source>
        <dbReference type="HAMAP-Rule" id="MF_00105"/>
    </source>
</evidence>
<accession>A0A1G9FIC2</accession>
<dbReference type="InterPro" id="IPR023459">
    <property type="entry name" value="Tscrpt_elong_fac_GreA/B_fam"/>
</dbReference>
<dbReference type="GO" id="GO:0070063">
    <property type="term" value="F:RNA polymerase binding"/>
    <property type="evidence" value="ECO:0007669"/>
    <property type="project" value="InterPro"/>
</dbReference>
<dbReference type="InterPro" id="IPR022691">
    <property type="entry name" value="Tscrpt_elong_fac_GreA/B_N"/>
</dbReference>
<dbReference type="Proteomes" id="UP000198718">
    <property type="component" value="Unassembled WGS sequence"/>
</dbReference>
<dbReference type="Pfam" id="PF01272">
    <property type="entry name" value="GreA_GreB"/>
    <property type="match status" value="1"/>
</dbReference>
<evidence type="ECO:0000256" key="3">
    <source>
        <dbReference type="ARBA" id="ARBA00023015"/>
    </source>
</evidence>
<sequence>MTDKEVVLTAKGLKKIEDELEHLKTVRRKEVAERIKQAIAFGDISENSEYDEAKNEQAQVEERIMKLEGMLKKARVIDEDDINIEQVSIGTTVQVKDLEFDEIVEYTIVGSAEADPYELKISNESPVGKALLGKKVGHIVEVQIPDGTTKYEVLKIEKGNIND</sequence>
<dbReference type="PANTHER" id="PTHR30437">
    <property type="entry name" value="TRANSCRIPTION ELONGATION FACTOR GREA"/>
    <property type="match status" value="1"/>
</dbReference>
<comment type="function">
    <text evidence="7 9 10">Necessary for efficient RNA polymerase transcription elongation past template-encoded arresting sites. The arresting sites in DNA have the property of trapping a certain fraction of elongating RNA polymerases that pass through, resulting in locked ternary complexes. Cleavage of the nascent transcript by cleavage factors such as GreA or GreB allows the resumption of elongation from the new 3'terminus. GreA releases sequences of 2 to 3 nucleotides.</text>
</comment>
<dbReference type="Gene3D" id="3.10.50.30">
    <property type="entry name" value="Transcription elongation factor, GreA/GreB, C-terminal domain"/>
    <property type="match status" value="1"/>
</dbReference>
<evidence type="ECO:0000313" key="13">
    <source>
        <dbReference type="EMBL" id="SDK88135.1"/>
    </source>
</evidence>